<accession>A0A166AHG3</accession>
<gene>
    <name evidence="2" type="ORF">MBCUR_11900</name>
</gene>
<dbReference type="PANTHER" id="PTHR34825:SF1">
    <property type="entry name" value="AAA-ATPASE-LIKE DOMAIN-CONTAINING PROTEIN"/>
    <property type="match status" value="1"/>
</dbReference>
<dbReference type="PANTHER" id="PTHR34825">
    <property type="entry name" value="CONSERVED PROTEIN, WITH A WEAK D-GALACTARATE DEHYDRATASE/ALTRONATE HYDROLASE DOMAIN"/>
    <property type="match status" value="1"/>
</dbReference>
<organism evidence="2 3">
    <name type="scientific">Methanobrevibacter curvatus</name>
    <dbReference type="NCBI Taxonomy" id="49547"/>
    <lineage>
        <taxon>Archaea</taxon>
        <taxon>Methanobacteriati</taxon>
        <taxon>Methanobacteriota</taxon>
        <taxon>Methanomada group</taxon>
        <taxon>Methanobacteria</taxon>
        <taxon>Methanobacteriales</taxon>
        <taxon>Methanobacteriaceae</taxon>
        <taxon>Methanobrevibacter</taxon>
    </lineage>
</organism>
<proteinExistence type="predicted"/>
<dbReference type="SUPFAM" id="SSF52540">
    <property type="entry name" value="P-loop containing nucleoside triphosphate hydrolases"/>
    <property type="match status" value="1"/>
</dbReference>
<keyword evidence="3" id="KW-1185">Reference proteome</keyword>
<evidence type="ECO:0000313" key="2">
    <source>
        <dbReference type="EMBL" id="KZX12038.1"/>
    </source>
</evidence>
<evidence type="ECO:0000313" key="3">
    <source>
        <dbReference type="Proteomes" id="UP000077245"/>
    </source>
</evidence>
<dbReference type="InterPro" id="IPR018631">
    <property type="entry name" value="AAA-ATPase-like_dom"/>
</dbReference>
<dbReference type="InterPro" id="IPR012547">
    <property type="entry name" value="PDDEXK_9"/>
</dbReference>
<reference evidence="2 3" key="1">
    <citation type="submission" date="2016-04" db="EMBL/GenBank/DDBJ databases">
        <title>Genome sequence of Methanobrevibacter curvatus DSM 11111.</title>
        <authorList>
            <person name="Poehlein A."/>
            <person name="Seedorf H."/>
            <person name="Daniel R."/>
        </authorList>
    </citation>
    <scope>NUCLEOTIDE SEQUENCE [LARGE SCALE GENOMIC DNA]</scope>
    <source>
        <strain evidence="2 3">DSM 11111</strain>
    </source>
</reference>
<protein>
    <submittedName>
        <fullName evidence="2">Putative AAA-ATPase</fullName>
    </submittedName>
</protein>
<dbReference type="STRING" id="49547.MBCUR_11900"/>
<sequence length="531" mass="62274">MKKLPVGISTFSKIIEDNCIYVDKTEYIYEMLSAGNLYFLSRPRRFGKSLLISTLEEIFKGNKELFKGLFIYDNWDWDKNYPIIKLDFGNISHKNPEQLEKSLEDFINQKARDYSIDIISKTLTSKFAELIEEIYKISNNKVVILIDEYDKAINSHLDNIEIAKKNRDILRDFYQVLKANDAYIEFILITGVSKFVKTSIFSELNNLNDITVHHKYAKICGYSQQELEIEFKDHIKEIANEKATTENNLLSNIKKWYNGYSWDGKNFLYNPFSILNFLDTGKFSNYWAQTGTPKVLVDLIKKSDIDLDIFTNEKIALYDFPNFDLENLDFTTVLLQTGYLTIKEEELFDDEYSQYLIAIPNKEVKDSLFSYILSQYTNQLSDSLIPMTKTMLTNIIKLDSKSLQRSFEILLHKIPNILYGDIKKESEAYYKILFMSWIQLLGFEIKSEIQTIKGRLDAILEQKNLVLIIEFKFSLNDNLDDMIENAFNQIVKKEYYKPYQNKKVILLAVAFKSRDIKCQLKTLEDSLNEYN</sequence>
<dbReference type="EMBL" id="LWMV01000175">
    <property type="protein sequence ID" value="KZX12038.1"/>
    <property type="molecule type" value="Genomic_DNA"/>
</dbReference>
<dbReference type="Pfam" id="PF08011">
    <property type="entry name" value="PDDEXK_9"/>
    <property type="match status" value="1"/>
</dbReference>
<feature type="domain" description="AAA-ATPase-like" evidence="1">
    <location>
        <begin position="5"/>
        <end position="201"/>
    </location>
</feature>
<dbReference type="PATRIC" id="fig|49547.3.peg.1278"/>
<dbReference type="AlphaFoldDB" id="A0A166AHG3"/>
<dbReference type="Pfam" id="PF09820">
    <property type="entry name" value="AAA-ATPase_like"/>
    <property type="match status" value="1"/>
</dbReference>
<dbReference type="OrthoDB" id="74831at2157"/>
<comment type="caution">
    <text evidence="2">The sequence shown here is derived from an EMBL/GenBank/DDBJ whole genome shotgun (WGS) entry which is preliminary data.</text>
</comment>
<evidence type="ECO:0000259" key="1">
    <source>
        <dbReference type="Pfam" id="PF09820"/>
    </source>
</evidence>
<dbReference type="Gene3D" id="3.40.50.300">
    <property type="entry name" value="P-loop containing nucleotide triphosphate hydrolases"/>
    <property type="match status" value="1"/>
</dbReference>
<dbReference type="RefSeq" id="WP_067091511.1">
    <property type="nucleotide sequence ID" value="NZ_LWMV01000175.1"/>
</dbReference>
<dbReference type="Proteomes" id="UP000077245">
    <property type="component" value="Unassembled WGS sequence"/>
</dbReference>
<dbReference type="InterPro" id="IPR027417">
    <property type="entry name" value="P-loop_NTPase"/>
</dbReference>
<name>A0A166AHG3_9EURY</name>